<evidence type="ECO:0000313" key="2">
    <source>
        <dbReference type="EMBL" id="TYK21460.1"/>
    </source>
</evidence>
<evidence type="ECO:0000313" key="1">
    <source>
        <dbReference type="EMBL" id="KAA0051777.1"/>
    </source>
</evidence>
<dbReference type="Proteomes" id="UP000321393">
    <property type="component" value="Unassembled WGS sequence"/>
</dbReference>
<sequence length="161" mass="19029">MYSKSLLAIECMNIEDDTLCRPDADPTNCTTSSFWSNFKEKDAMFLEFSENLNTGRFVLSRQQFRSNHGRTMLLDQSSLINIEARDPSRFYNDNTSSLSNKVSQLTMWSYSRKHTFEMARLFCRPLRMHIMKLWNSSLSLSQRILNHSLERRYVRSFWVGD</sequence>
<proteinExistence type="predicted"/>
<accession>A0A5A7UBJ7</accession>
<dbReference type="Proteomes" id="UP000321947">
    <property type="component" value="Unassembled WGS sequence"/>
</dbReference>
<protein>
    <submittedName>
        <fullName evidence="1">NBS-LRR type resistance protein</fullName>
    </submittedName>
</protein>
<dbReference type="EMBL" id="SSTD01005662">
    <property type="protein sequence ID" value="TYK21460.1"/>
    <property type="molecule type" value="Genomic_DNA"/>
</dbReference>
<evidence type="ECO:0000313" key="3">
    <source>
        <dbReference type="Proteomes" id="UP000321393"/>
    </source>
</evidence>
<gene>
    <name evidence="2" type="ORF">E5676_scaffold609G001360</name>
    <name evidence="1" type="ORF">E6C27_scaffold60G001810</name>
</gene>
<dbReference type="AlphaFoldDB" id="A0A5A7UBJ7"/>
<dbReference type="EMBL" id="SSTE01011134">
    <property type="protein sequence ID" value="KAA0051777.1"/>
    <property type="molecule type" value="Genomic_DNA"/>
</dbReference>
<reference evidence="3 4" key="1">
    <citation type="submission" date="2019-08" db="EMBL/GenBank/DDBJ databases">
        <title>Draft genome sequences of two oriental melons (Cucumis melo L. var makuwa).</title>
        <authorList>
            <person name="Kwon S.-Y."/>
        </authorList>
    </citation>
    <scope>NUCLEOTIDE SEQUENCE [LARGE SCALE GENOMIC DNA]</scope>
    <source>
        <strain evidence="4">cv. Chang Bougi</strain>
        <strain evidence="3">cv. SW 3</strain>
        <tissue evidence="1">Leaf</tissue>
    </source>
</reference>
<organism evidence="1 3">
    <name type="scientific">Cucumis melo var. makuwa</name>
    <name type="common">Oriental melon</name>
    <dbReference type="NCBI Taxonomy" id="1194695"/>
    <lineage>
        <taxon>Eukaryota</taxon>
        <taxon>Viridiplantae</taxon>
        <taxon>Streptophyta</taxon>
        <taxon>Embryophyta</taxon>
        <taxon>Tracheophyta</taxon>
        <taxon>Spermatophyta</taxon>
        <taxon>Magnoliopsida</taxon>
        <taxon>eudicotyledons</taxon>
        <taxon>Gunneridae</taxon>
        <taxon>Pentapetalae</taxon>
        <taxon>rosids</taxon>
        <taxon>fabids</taxon>
        <taxon>Cucurbitales</taxon>
        <taxon>Cucurbitaceae</taxon>
        <taxon>Benincaseae</taxon>
        <taxon>Cucumis</taxon>
    </lineage>
</organism>
<name>A0A5A7UBJ7_CUCMM</name>
<comment type="caution">
    <text evidence="1">The sequence shown here is derived from an EMBL/GenBank/DDBJ whole genome shotgun (WGS) entry which is preliminary data.</text>
</comment>
<evidence type="ECO:0000313" key="4">
    <source>
        <dbReference type="Proteomes" id="UP000321947"/>
    </source>
</evidence>